<feature type="transmembrane region" description="Helical" evidence="1">
    <location>
        <begin position="66"/>
        <end position="85"/>
    </location>
</feature>
<feature type="transmembrane region" description="Helical" evidence="1">
    <location>
        <begin position="139"/>
        <end position="165"/>
    </location>
</feature>
<comment type="caution">
    <text evidence="2">The sequence shown here is derived from an EMBL/GenBank/DDBJ whole genome shotgun (WGS) entry which is preliminary data.</text>
</comment>
<dbReference type="AlphaFoldDB" id="A0A0G1R223"/>
<feature type="transmembrane region" description="Helical" evidence="1">
    <location>
        <begin position="33"/>
        <end position="54"/>
    </location>
</feature>
<sequence length="175" mass="19521">MILFFPYIFLFIIATNPFMPGIDFSNPKRVVELGFTLLTLLAWYLLTGLVKFLAVKISVGREQPVFLGKMLALNMLQFIFPFVHIPLMGYLDPTGTYLGESAFSAVVWILSFLVLATAQIALEAIILKKLVSPESSRKLVPALIIAFAMNYSLVTTFVVGAYWMLGIMIFGLTIL</sequence>
<evidence type="ECO:0000256" key="1">
    <source>
        <dbReference type="SAM" id="Phobius"/>
    </source>
</evidence>
<organism evidence="2 3">
    <name type="scientific">candidate division WWE3 bacterium GW2011_GWC1_47_10</name>
    <dbReference type="NCBI Taxonomy" id="1619122"/>
    <lineage>
        <taxon>Bacteria</taxon>
        <taxon>Katanobacteria</taxon>
    </lineage>
</organism>
<gene>
    <name evidence="2" type="ORF">UX73_C0005G0007</name>
</gene>
<dbReference type="EMBL" id="LCNH01000005">
    <property type="protein sequence ID" value="KKU51219.1"/>
    <property type="molecule type" value="Genomic_DNA"/>
</dbReference>
<dbReference type="Proteomes" id="UP000034873">
    <property type="component" value="Unassembled WGS sequence"/>
</dbReference>
<keyword evidence="1" id="KW-1133">Transmembrane helix</keyword>
<keyword evidence="1" id="KW-0812">Transmembrane</keyword>
<name>A0A0G1R223_UNCKA</name>
<protein>
    <submittedName>
        <fullName evidence="2">Uncharacterized protein</fullName>
    </submittedName>
</protein>
<reference evidence="2 3" key="1">
    <citation type="journal article" date="2015" name="Nature">
        <title>rRNA introns, odd ribosomes, and small enigmatic genomes across a large radiation of phyla.</title>
        <authorList>
            <person name="Brown C.T."/>
            <person name="Hug L.A."/>
            <person name="Thomas B.C."/>
            <person name="Sharon I."/>
            <person name="Castelle C.J."/>
            <person name="Singh A."/>
            <person name="Wilkins M.J."/>
            <person name="Williams K.H."/>
            <person name="Banfield J.F."/>
        </authorList>
    </citation>
    <scope>NUCLEOTIDE SEQUENCE [LARGE SCALE GENOMIC DNA]</scope>
</reference>
<accession>A0A0G1R223</accession>
<keyword evidence="1" id="KW-0472">Membrane</keyword>
<evidence type="ECO:0000313" key="2">
    <source>
        <dbReference type="EMBL" id="KKU51219.1"/>
    </source>
</evidence>
<dbReference type="STRING" id="1619122.UX73_C0005G0007"/>
<proteinExistence type="predicted"/>
<feature type="transmembrane region" description="Helical" evidence="1">
    <location>
        <begin position="105"/>
        <end position="127"/>
    </location>
</feature>
<evidence type="ECO:0000313" key="3">
    <source>
        <dbReference type="Proteomes" id="UP000034873"/>
    </source>
</evidence>